<keyword evidence="3" id="KW-1185">Reference proteome</keyword>
<feature type="coiled-coil region" evidence="1">
    <location>
        <begin position="86"/>
        <end position="115"/>
    </location>
</feature>
<dbReference type="Gene3D" id="2.40.50.100">
    <property type="match status" value="1"/>
</dbReference>
<dbReference type="PANTHER" id="PTHR30469">
    <property type="entry name" value="MULTIDRUG RESISTANCE PROTEIN MDTA"/>
    <property type="match status" value="1"/>
</dbReference>
<gene>
    <name evidence="2" type="primary">mdtA_1</name>
    <name evidence="2" type="ORF">Tchar_01976</name>
</gene>
<proteinExistence type="predicted"/>
<evidence type="ECO:0000313" key="2">
    <source>
        <dbReference type="EMBL" id="TSE32730.1"/>
    </source>
</evidence>
<evidence type="ECO:0000256" key="1">
    <source>
        <dbReference type="SAM" id="Coils"/>
    </source>
</evidence>
<dbReference type="PANTHER" id="PTHR30469:SF38">
    <property type="entry name" value="HLYD FAMILY SECRETION PROTEIN"/>
    <property type="match status" value="1"/>
</dbReference>
<dbReference type="Gene3D" id="1.10.287.470">
    <property type="entry name" value="Helix hairpin bin"/>
    <property type="match status" value="1"/>
</dbReference>
<dbReference type="GO" id="GO:0015562">
    <property type="term" value="F:efflux transmembrane transporter activity"/>
    <property type="evidence" value="ECO:0007669"/>
    <property type="project" value="TreeGrafter"/>
</dbReference>
<dbReference type="Proteomes" id="UP000318294">
    <property type="component" value="Unassembled WGS sequence"/>
</dbReference>
<dbReference type="GO" id="GO:1990281">
    <property type="term" value="C:efflux pump complex"/>
    <property type="evidence" value="ECO:0007669"/>
    <property type="project" value="TreeGrafter"/>
</dbReference>
<dbReference type="AlphaFoldDB" id="A0A554XA51"/>
<name>A0A554XA51_9BURK</name>
<keyword evidence="1" id="KW-0175">Coiled coil</keyword>
<dbReference type="SUPFAM" id="SSF111369">
    <property type="entry name" value="HlyD-like secretion proteins"/>
    <property type="match status" value="1"/>
</dbReference>
<sequence>MVRMTRWIALGAGLLLALVAALWALRPTPVRTVTLAERMVQTSVVATGRVAPVREATLASTLTGRVIATPVAEGTAVRAGTVLVALQAAEWQAALAQAQAQRAEAEAQQREAERQWQR</sequence>
<evidence type="ECO:0000313" key="3">
    <source>
        <dbReference type="Proteomes" id="UP000318294"/>
    </source>
</evidence>
<organism evidence="2 3">
    <name type="scientific">Tepidimonas charontis</name>
    <dbReference type="NCBI Taxonomy" id="2267262"/>
    <lineage>
        <taxon>Bacteria</taxon>
        <taxon>Pseudomonadati</taxon>
        <taxon>Pseudomonadota</taxon>
        <taxon>Betaproteobacteria</taxon>
        <taxon>Burkholderiales</taxon>
        <taxon>Tepidimonas</taxon>
    </lineage>
</organism>
<dbReference type="EMBL" id="VJON01000035">
    <property type="protein sequence ID" value="TSE32730.1"/>
    <property type="molecule type" value="Genomic_DNA"/>
</dbReference>
<reference evidence="2 3" key="1">
    <citation type="submission" date="2019-07" db="EMBL/GenBank/DDBJ databases">
        <title>Tepidimonas charontis SPSP-6 draft genome.</title>
        <authorList>
            <person name="Da Costa M.S."/>
            <person name="Froufe H.J.C."/>
            <person name="Egas C."/>
            <person name="Albuquerque L."/>
        </authorList>
    </citation>
    <scope>NUCLEOTIDE SEQUENCE [LARGE SCALE GENOMIC DNA]</scope>
    <source>
        <strain evidence="2 3">SPSP-6</strain>
    </source>
</reference>
<protein>
    <submittedName>
        <fullName evidence="2">Multidrug resistance protein MdtA</fullName>
    </submittedName>
</protein>
<comment type="caution">
    <text evidence="2">The sequence shown here is derived from an EMBL/GenBank/DDBJ whole genome shotgun (WGS) entry which is preliminary data.</text>
</comment>
<accession>A0A554XA51</accession>